<evidence type="ECO:0000256" key="13">
    <source>
        <dbReference type="RuleBase" id="RU004016"/>
    </source>
</evidence>
<keyword evidence="11" id="KW-0961">Cell wall biogenesis/degradation</keyword>
<keyword evidence="16" id="KW-1185">Reference proteome</keyword>
<dbReference type="Gene3D" id="3.40.710.10">
    <property type="entry name" value="DD-peptidase/beta-lactamase superfamily"/>
    <property type="match status" value="1"/>
</dbReference>
<dbReference type="Proteomes" id="UP000186002">
    <property type="component" value="Unassembled WGS sequence"/>
</dbReference>
<sequence length="408" mass="43607">MGALRKNDRGLFARCRQKAGTLFKGVAAMAVFASGSLSVQAETLGTRAPIAFLYAPATDTSLYLKDADTGFEPGSLVKVMTAATVFEALSSGEVTPETTCKVSEHAWRTGGAPSRRATMFAAIKSEIPVMDLLRGLLIHNANDAAIVLAECLDGSEEAFAGRMNTLAAALGMKGSHFVNPTGYGELENPDGKAEANRTTARDMAMLAKMILDQHKSYYPLFSELEFTWNNIFQRNKNPLLGEIRELDGLGAGQAASGFSGLASVERNGRRVIAVVAGLADEKARLAAMKEVVEGAWDYFAVQRIFARGETVTDAKVFGGTASSVPLRAVSDVDVLLPRGGTLDYRLRVVYSGPLKAPVRMGTPSGEIQVLGNDGIVYRAPLETAGEVDEGSLEERALGAVSYYLFGWF</sequence>
<comment type="pathway">
    <text evidence="2">Cell wall biogenesis; peptidoglycan biosynthesis.</text>
</comment>
<dbReference type="PANTHER" id="PTHR35333">
    <property type="entry name" value="BETA-LACTAMASE"/>
    <property type="match status" value="1"/>
</dbReference>
<keyword evidence="7" id="KW-0732">Signal</keyword>
<dbReference type="STRING" id="735517.SAMN05444272_2756"/>
<dbReference type="GO" id="GO:0009002">
    <property type="term" value="F:serine-type D-Ala-D-Ala carboxypeptidase activity"/>
    <property type="evidence" value="ECO:0007669"/>
    <property type="project" value="UniProtKB-EC"/>
</dbReference>
<feature type="domain" description="Peptidase S11 D-Ala-D-Ala carboxypeptidase A C-terminal" evidence="14">
    <location>
        <begin position="299"/>
        <end position="389"/>
    </location>
</feature>
<evidence type="ECO:0000256" key="12">
    <source>
        <dbReference type="ARBA" id="ARBA00034000"/>
    </source>
</evidence>
<evidence type="ECO:0000256" key="2">
    <source>
        <dbReference type="ARBA" id="ARBA00004752"/>
    </source>
</evidence>
<dbReference type="SUPFAM" id="SSF69189">
    <property type="entry name" value="Penicillin-binding protein associated domain"/>
    <property type="match status" value="1"/>
</dbReference>
<dbReference type="InterPro" id="IPR015956">
    <property type="entry name" value="Peniciliin-bd_prot_C_sf"/>
</dbReference>
<evidence type="ECO:0000256" key="3">
    <source>
        <dbReference type="ARBA" id="ARBA00007164"/>
    </source>
</evidence>
<dbReference type="GO" id="GO:0071555">
    <property type="term" value="P:cell wall organization"/>
    <property type="evidence" value="ECO:0007669"/>
    <property type="project" value="UniProtKB-KW"/>
</dbReference>
<evidence type="ECO:0000256" key="10">
    <source>
        <dbReference type="ARBA" id="ARBA00022984"/>
    </source>
</evidence>
<dbReference type="EC" id="3.4.16.4" evidence="4"/>
<dbReference type="GO" id="GO:0009252">
    <property type="term" value="P:peptidoglycan biosynthetic process"/>
    <property type="evidence" value="ECO:0007669"/>
    <property type="project" value="UniProtKB-UniPathway"/>
</dbReference>
<dbReference type="InterPro" id="IPR000871">
    <property type="entry name" value="Beta-lactam_class-A"/>
</dbReference>
<accession>A0A1M7K8Y7</accession>
<gene>
    <name evidence="15" type="ORF">SAMN05444272_2756</name>
</gene>
<keyword evidence="8" id="KW-0378">Hydrolase</keyword>
<proteinExistence type="inferred from homology"/>
<dbReference type="InterPro" id="IPR018044">
    <property type="entry name" value="Peptidase_S11"/>
</dbReference>
<evidence type="ECO:0000256" key="4">
    <source>
        <dbReference type="ARBA" id="ARBA00012448"/>
    </source>
</evidence>
<reference evidence="15 16" key="1">
    <citation type="submission" date="2016-11" db="EMBL/GenBank/DDBJ databases">
        <authorList>
            <person name="Jaros S."/>
            <person name="Januszkiewicz K."/>
            <person name="Wedrychowicz H."/>
        </authorList>
    </citation>
    <scope>NUCLEOTIDE SEQUENCE [LARGE SCALE GENOMIC DNA]</scope>
    <source>
        <strain evidence="15 16">DSM 22153</strain>
    </source>
</reference>
<keyword evidence="10" id="KW-0573">Peptidoglycan synthesis</keyword>
<dbReference type="Pfam" id="PF07943">
    <property type="entry name" value="PBP5_C"/>
    <property type="match status" value="1"/>
</dbReference>
<dbReference type="Gene3D" id="2.60.410.10">
    <property type="entry name" value="D-Ala-D-Ala carboxypeptidase, C-terminal domain"/>
    <property type="match status" value="1"/>
</dbReference>
<comment type="similarity">
    <text evidence="3 13">Belongs to the peptidase S11 family.</text>
</comment>
<dbReference type="InterPro" id="IPR012907">
    <property type="entry name" value="Peptidase_S11_C"/>
</dbReference>
<evidence type="ECO:0000313" key="15">
    <source>
        <dbReference type="EMBL" id="SHM61675.1"/>
    </source>
</evidence>
<keyword evidence="9" id="KW-0133">Cell shape</keyword>
<dbReference type="InterPro" id="IPR001967">
    <property type="entry name" value="Peptidase_S11_N"/>
</dbReference>
<evidence type="ECO:0000256" key="7">
    <source>
        <dbReference type="ARBA" id="ARBA00022729"/>
    </source>
</evidence>
<dbReference type="GO" id="GO:0030655">
    <property type="term" value="P:beta-lactam antibiotic catabolic process"/>
    <property type="evidence" value="ECO:0007669"/>
    <property type="project" value="InterPro"/>
</dbReference>
<evidence type="ECO:0000256" key="9">
    <source>
        <dbReference type="ARBA" id="ARBA00022960"/>
    </source>
</evidence>
<evidence type="ECO:0000256" key="8">
    <source>
        <dbReference type="ARBA" id="ARBA00022801"/>
    </source>
</evidence>
<evidence type="ECO:0000256" key="5">
    <source>
        <dbReference type="ARBA" id="ARBA00022645"/>
    </source>
</evidence>
<dbReference type="GO" id="GO:0008360">
    <property type="term" value="P:regulation of cell shape"/>
    <property type="evidence" value="ECO:0007669"/>
    <property type="project" value="UniProtKB-KW"/>
</dbReference>
<keyword evidence="6" id="KW-0645">Protease</keyword>
<dbReference type="PRINTS" id="PR00725">
    <property type="entry name" value="DADACBPTASE1"/>
</dbReference>
<comment type="catalytic activity">
    <reaction evidence="12">
        <text>Preferential cleavage: (Ac)2-L-Lys-D-Ala-|-D-Ala. Also transpeptidation of peptidyl-alanyl moieties that are N-acyl substituents of D-alanine.</text>
        <dbReference type="EC" id="3.4.16.4"/>
    </reaction>
</comment>
<dbReference type="InterPro" id="IPR012338">
    <property type="entry name" value="Beta-lactam/transpept-like"/>
</dbReference>
<dbReference type="GO" id="GO:0046677">
    <property type="term" value="P:response to antibiotic"/>
    <property type="evidence" value="ECO:0007669"/>
    <property type="project" value="InterPro"/>
</dbReference>
<dbReference type="InterPro" id="IPR037167">
    <property type="entry name" value="Peptidase_S11_C_sf"/>
</dbReference>
<comment type="function">
    <text evidence="1">Removes C-terminal D-alanyl residues from sugar-peptide cell wall precursors.</text>
</comment>
<evidence type="ECO:0000259" key="14">
    <source>
        <dbReference type="SMART" id="SM00936"/>
    </source>
</evidence>
<evidence type="ECO:0000256" key="6">
    <source>
        <dbReference type="ARBA" id="ARBA00022670"/>
    </source>
</evidence>
<protein>
    <recommendedName>
        <fullName evidence="4">serine-type D-Ala-D-Ala carboxypeptidase</fullName>
        <ecNumber evidence="4">3.4.16.4</ecNumber>
    </recommendedName>
</protein>
<dbReference type="EMBL" id="FRBW01000003">
    <property type="protein sequence ID" value="SHM61675.1"/>
    <property type="molecule type" value="Genomic_DNA"/>
</dbReference>
<evidence type="ECO:0000256" key="11">
    <source>
        <dbReference type="ARBA" id="ARBA00023316"/>
    </source>
</evidence>
<dbReference type="GO" id="GO:0006508">
    <property type="term" value="P:proteolysis"/>
    <property type="evidence" value="ECO:0007669"/>
    <property type="project" value="UniProtKB-KW"/>
</dbReference>
<dbReference type="AlphaFoldDB" id="A0A1M7K8Y7"/>
<dbReference type="UniPathway" id="UPA00219"/>
<dbReference type="Pfam" id="PF00768">
    <property type="entry name" value="Peptidase_S11"/>
    <property type="match status" value="1"/>
</dbReference>
<evidence type="ECO:0000256" key="1">
    <source>
        <dbReference type="ARBA" id="ARBA00003217"/>
    </source>
</evidence>
<dbReference type="PANTHER" id="PTHR35333:SF4">
    <property type="entry name" value="SLR0121 PROTEIN"/>
    <property type="match status" value="1"/>
</dbReference>
<dbReference type="SUPFAM" id="SSF56601">
    <property type="entry name" value="beta-lactamase/transpeptidase-like"/>
    <property type="match status" value="1"/>
</dbReference>
<evidence type="ECO:0000313" key="16">
    <source>
        <dbReference type="Proteomes" id="UP000186002"/>
    </source>
</evidence>
<dbReference type="SMART" id="SM00936">
    <property type="entry name" value="PBP5_C"/>
    <property type="match status" value="1"/>
</dbReference>
<organism evidence="15 16">
    <name type="scientific">Roseibium suaedae</name>
    <dbReference type="NCBI Taxonomy" id="735517"/>
    <lineage>
        <taxon>Bacteria</taxon>
        <taxon>Pseudomonadati</taxon>
        <taxon>Pseudomonadota</taxon>
        <taxon>Alphaproteobacteria</taxon>
        <taxon>Hyphomicrobiales</taxon>
        <taxon>Stappiaceae</taxon>
        <taxon>Roseibium</taxon>
    </lineage>
</organism>
<dbReference type="GO" id="GO:0008800">
    <property type="term" value="F:beta-lactamase activity"/>
    <property type="evidence" value="ECO:0007669"/>
    <property type="project" value="InterPro"/>
</dbReference>
<keyword evidence="5 15" id="KW-0121">Carboxypeptidase</keyword>
<name>A0A1M7K8Y7_9HYPH</name>